<keyword evidence="3" id="KW-1185">Reference proteome</keyword>
<dbReference type="Proteomes" id="UP000630936">
    <property type="component" value="Unassembled WGS sequence"/>
</dbReference>
<gene>
    <name evidence="2" type="ORF">GCM10010387_43650</name>
</gene>
<name>A0A918QEN4_9ACTN</name>
<dbReference type="SMART" id="SM00943">
    <property type="entry name" value="Prim-Pol"/>
    <property type="match status" value="1"/>
</dbReference>
<dbReference type="Pfam" id="PF09250">
    <property type="entry name" value="Prim-Pol"/>
    <property type="match status" value="1"/>
</dbReference>
<reference evidence="2" key="1">
    <citation type="journal article" date="2014" name="Int. J. Syst. Evol. Microbiol.">
        <title>Complete genome sequence of Corynebacterium casei LMG S-19264T (=DSM 44701T), isolated from a smear-ripened cheese.</title>
        <authorList>
            <consortium name="US DOE Joint Genome Institute (JGI-PGF)"/>
            <person name="Walter F."/>
            <person name="Albersmeier A."/>
            <person name="Kalinowski J."/>
            <person name="Ruckert C."/>
        </authorList>
    </citation>
    <scope>NUCLEOTIDE SEQUENCE</scope>
    <source>
        <strain evidence="2">JCM 4988</strain>
    </source>
</reference>
<evidence type="ECO:0000313" key="3">
    <source>
        <dbReference type="Proteomes" id="UP000630936"/>
    </source>
</evidence>
<protein>
    <recommendedName>
        <fullName evidence="1">DNA primase/polymerase bifunctional N-terminal domain-containing protein</fullName>
    </recommendedName>
</protein>
<sequence length="291" mass="30599">MTHDRPSLLQVAVDLARRGVPVLPLRAKRPPANCPDCQDLKCGGRPHMRVPGPCRCPLPCHGWAAATTNPDFLASPQWAADWRHATAIAYHPGGAGLTVVDLDSPTAITWARTALPATRTVATTRGEHWIYRGTMPSANGVLDDVDIKSLMSYARWLGPGTGTMTDLPDAVRALTVREETTPAGGGGGVVSSVPERAAWDRTVATGCRHTERYVRTGLDRGLARVLARTESGAASAAFGAARFLGAQHTHCPGPCGLDAIEQQIIAAAVSVGVPEPYAARAVTNGLLGRAA</sequence>
<accession>A0A918QEN4</accession>
<reference evidence="2" key="2">
    <citation type="submission" date="2020-09" db="EMBL/GenBank/DDBJ databases">
        <authorList>
            <person name="Sun Q."/>
            <person name="Ohkuma M."/>
        </authorList>
    </citation>
    <scope>NUCLEOTIDE SEQUENCE</scope>
    <source>
        <strain evidence="2">JCM 4988</strain>
    </source>
</reference>
<evidence type="ECO:0000259" key="1">
    <source>
        <dbReference type="SMART" id="SM00943"/>
    </source>
</evidence>
<comment type="caution">
    <text evidence="2">The sequence shown here is derived from an EMBL/GenBank/DDBJ whole genome shotgun (WGS) entry which is preliminary data.</text>
</comment>
<organism evidence="2 3">
    <name type="scientific">Streptomyces inusitatus</name>
    <dbReference type="NCBI Taxonomy" id="68221"/>
    <lineage>
        <taxon>Bacteria</taxon>
        <taxon>Bacillati</taxon>
        <taxon>Actinomycetota</taxon>
        <taxon>Actinomycetes</taxon>
        <taxon>Kitasatosporales</taxon>
        <taxon>Streptomycetaceae</taxon>
        <taxon>Streptomyces</taxon>
    </lineage>
</organism>
<dbReference type="EMBL" id="BMWG01000015">
    <property type="protein sequence ID" value="GGZ44647.1"/>
    <property type="molecule type" value="Genomic_DNA"/>
</dbReference>
<evidence type="ECO:0000313" key="2">
    <source>
        <dbReference type="EMBL" id="GGZ44647.1"/>
    </source>
</evidence>
<dbReference type="AlphaFoldDB" id="A0A918QEN4"/>
<feature type="domain" description="DNA primase/polymerase bifunctional N-terminal" evidence="1">
    <location>
        <begin position="12"/>
        <end position="171"/>
    </location>
</feature>
<dbReference type="InterPro" id="IPR015330">
    <property type="entry name" value="DNA_primase/pol_bifunc_N"/>
</dbReference>
<dbReference type="RefSeq" id="WP_190124863.1">
    <property type="nucleotide sequence ID" value="NZ_BMWG01000015.1"/>
</dbReference>
<proteinExistence type="predicted"/>